<dbReference type="Pfam" id="PF07730">
    <property type="entry name" value="HisKA_3"/>
    <property type="match status" value="1"/>
</dbReference>
<evidence type="ECO:0000256" key="3">
    <source>
        <dbReference type="ARBA" id="ARBA00022553"/>
    </source>
</evidence>
<dbReference type="InterPro" id="IPR003594">
    <property type="entry name" value="HATPase_dom"/>
</dbReference>
<comment type="catalytic activity">
    <reaction evidence="1">
        <text>ATP + protein L-histidine = ADP + protein N-phospho-L-histidine.</text>
        <dbReference type="EC" id="2.7.13.3"/>
    </reaction>
</comment>
<keyword evidence="9" id="KW-0812">Transmembrane</keyword>
<dbReference type="InterPro" id="IPR050482">
    <property type="entry name" value="Sensor_HK_TwoCompSys"/>
</dbReference>
<dbReference type="Gene3D" id="3.30.565.10">
    <property type="entry name" value="Histidine kinase-like ATPase, C-terminal domain"/>
    <property type="match status" value="1"/>
</dbReference>
<evidence type="ECO:0000256" key="2">
    <source>
        <dbReference type="ARBA" id="ARBA00012438"/>
    </source>
</evidence>
<evidence type="ECO:0000256" key="1">
    <source>
        <dbReference type="ARBA" id="ARBA00000085"/>
    </source>
</evidence>
<dbReference type="Proteomes" id="UP000307000">
    <property type="component" value="Chromosome"/>
</dbReference>
<keyword evidence="12" id="KW-1185">Reference proteome</keyword>
<keyword evidence="5" id="KW-0547">Nucleotide-binding</keyword>
<dbReference type="GO" id="GO:0016020">
    <property type="term" value="C:membrane"/>
    <property type="evidence" value="ECO:0007669"/>
    <property type="project" value="InterPro"/>
</dbReference>
<gene>
    <name evidence="11" type="ORF">GcLGCM259_2946</name>
</gene>
<protein>
    <recommendedName>
        <fullName evidence="2">histidine kinase</fullName>
        <ecNumber evidence="2">2.7.13.3</ecNumber>
    </recommendedName>
</protein>
<feature type="transmembrane region" description="Helical" evidence="9">
    <location>
        <begin position="60"/>
        <end position="78"/>
    </location>
</feature>
<feature type="transmembrane region" description="Helical" evidence="9">
    <location>
        <begin position="33"/>
        <end position="54"/>
    </location>
</feature>
<keyword evidence="6 11" id="KW-0418">Kinase</keyword>
<proteinExistence type="predicted"/>
<evidence type="ECO:0000256" key="6">
    <source>
        <dbReference type="ARBA" id="ARBA00022777"/>
    </source>
</evidence>
<keyword evidence="8" id="KW-0902">Two-component regulatory system</keyword>
<name>A0A5B7WXJ9_9MICC</name>
<dbReference type="GO" id="GO:0005524">
    <property type="term" value="F:ATP binding"/>
    <property type="evidence" value="ECO:0007669"/>
    <property type="project" value="UniProtKB-KW"/>
</dbReference>
<reference evidence="11 12" key="1">
    <citation type="submission" date="2018-12" db="EMBL/GenBank/DDBJ databases">
        <title>Complete Genome Sequence of Glutamicibacter creatinolyticus strain LGCM259,isolated from an abscess of a 12-year-old mare in Italy.</title>
        <authorList>
            <person name="Santos R.G."/>
            <person name="Silva A.L."/>
            <person name="Seyffert N."/>
            <person name="Castro T.L.P."/>
            <person name="Attili A.R."/>
            <person name="Rifici C."/>
            <person name="Mazzullo G."/>
            <person name="Brenig B."/>
            <person name="Venanzi F."/>
            <person name="Azevedo V."/>
        </authorList>
    </citation>
    <scope>NUCLEOTIDE SEQUENCE [LARGE SCALE GENOMIC DNA]</scope>
    <source>
        <strain evidence="11 12">LGCM 259</strain>
    </source>
</reference>
<keyword evidence="9" id="KW-1133">Transmembrane helix</keyword>
<accession>A0A5B7WXJ9</accession>
<dbReference type="CDD" id="cd16917">
    <property type="entry name" value="HATPase_UhpB-NarQ-NarX-like"/>
    <property type="match status" value="1"/>
</dbReference>
<evidence type="ECO:0000256" key="5">
    <source>
        <dbReference type="ARBA" id="ARBA00022741"/>
    </source>
</evidence>
<keyword evidence="7" id="KW-0067">ATP-binding</keyword>
<dbReference type="KEGG" id="gcr:GcLGCM259_2946"/>
<feature type="transmembrane region" description="Helical" evidence="9">
    <location>
        <begin position="107"/>
        <end position="124"/>
    </location>
</feature>
<keyword evidence="4" id="KW-0808">Transferase</keyword>
<evidence type="ECO:0000259" key="10">
    <source>
        <dbReference type="SMART" id="SM00387"/>
    </source>
</evidence>
<dbReference type="InterPro" id="IPR011712">
    <property type="entry name" value="Sig_transdc_His_kin_sub3_dim/P"/>
</dbReference>
<feature type="transmembrane region" description="Helical" evidence="9">
    <location>
        <begin position="85"/>
        <end position="101"/>
    </location>
</feature>
<dbReference type="Gene3D" id="1.20.5.1930">
    <property type="match status" value="1"/>
</dbReference>
<dbReference type="SMART" id="SM00387">
    <property type="entry name" value="HATPase_c"/>
    <property type="match status" value="1"/>
</dbReference>
<dbReference type="Pfam" id="PF02518">
    <property type="entry name" value="HATPase_c"/>
    <property type="match status" value="1"/>
</dbReference>
<dbReference type="PANTHER" id="PTHR24421:SF10">
    <property type="entry name" value="NITRATE_NITRITE SENSOR PROTEIN NARQ"/>
    <property type="match status" value="1"/>
</dbReference>
<dbReference type="InterPro" id="IPR036890">
    <property type="entry name" value="HATPase_C_sf"/>
</dbReference>
<dbReference type="AlphaFoldDB" id="A0A5B7WXJ9"/>
<dbReference type="EMBL" id="CP034412">
    <property type="protein sequence ID" value="QCY48652.1"/>
    <property type="molecule type" value="Genomic_DNA"/>
</dbReference>
<organism evidence="11 12">
    <name type="scientific">Glutamicibacter creatinolyticus</name>
    <dbReference type="NCBI Taxonomy" id="162496"/>
    <lineage>
        <taxon>Bacteria</taxon>
        <taxon>Bacillati</taxon>
        <taxon>Actinomycetota</taxon>
        <taxon>Actinomycetes</taxon>
        <taxon>Micrococcales</taxon>
        <taxon>Micrococcaceae</taxon>
        <taxon>Glutamicibacter</taxon>
    </lineage>
</organism>
<keyword evidence="9" id="KW-0472">Membrane</keyword>
<evidence type="ECO:0000256" key="4">
    <source>
        <dbReference type="ARBA" id="ARBA00022679"/>
    </source>
</evidence>
<dbReference type="SUPFAM" id="SSF55874">
    <property type="entry name" value="ATPase domain of HSP90 chaperone/DNA topoisomerase II/histidine kinase"/>
    <property type="match status" value="1"/>
</dbReference>
<evidence type="ECO:0000313" key="11">
    <source>
        <dbReference type="EMBL" id="QCY48652.1"/>
    </source>
</evidence>
<dbReference type="GO" id="GO:0046983">
    <property type="term" value="F:protein dimerization activity"/>
    <property type="evidence" value="ECO:0007669"/>
    <property type="project" value="InterPro"/>
</dbReference>
<feature type="transmembrane region" description="Helical" evidence="9">
    <location>
        <begin position="169"/>
        <end position="191"/>
    </location>
</feature>
<sequence length="435" mass="46358">MSQSDTADPVVSFDAITAKRVGWIRRYLRQHPVFVAVGTSAVYLFLSLLSFVPAAYISDFNPVGVLLLMLAVGVALLWRNRAPMSVLVIVFVLDCAGMVLAGNDASYSGVGMIIALYSVGTNYSGKRSIPLAVLAAAFQLLLLLVIGYPGTSGLVFEDGTTVDDYGGQALFLGVAGGLLATVYLTAAIIGLNVRNSRIHEAELNHWASQVSRLAQVQERNRIAREMHDVVAHSLSVMIALSDGARVVGRKDAARAESVLSELSGTGRAALADMRRMLGVLRNTEGGELAPQPTEGSMAQMLEGFRVAGLPLTYTYTGEPLPEDAAFQLTVHRIVQESLTNALRYARNVTAVSVRLDRDRQALRIEVVDNGQGSGGPSAGSGQGLRGMRERAALFGGGVNAGPGAHGGWIVKACLQLPDTDAPQRTTPKEESQWNR</sequence>
<evidence type="ECO:0000256" key="7">
    <source>
        <dbReference type="ARBA" id="ARBA00022840"/>
    </source>
</evidence>
<dbReference type="PANTHER" id="PTHR24421">
    <property type="entry name" value="NITRATE/NITRITE SENSOR PROTEIN NARX-RELATED"/>
    <property type="match status" value="1"/>
</dbReference>
<dbReference type="RefSeq" id="WP_138927110.1">
    <property type="nucleotide sequence ID" value="NZ_CP034412.1"/>
</dbReference>
<evidence type="ECO:0000256" key="8">
    <source>
        <dbReference type="ARBA" id="ARBA00023012"/>
    </source>
</evidence>
<evidence type="ECO:0000256" key="9">
    <source>
        <dbReference type="SAM" id="Phobius"/>
    </source>
</evidence>
<dbReference type="GO" id="GO:0000155">
    <property type="term" value="F:phosphorelay sensor kinase activity"/>
    <property type="evidence" value="ECO:0007669"/>
    <property type="project" value="InterPro"/>
</dbReference>
<feature type="transmembrane region" description="Helical" evidence="9">
    <location>
        <begin position="131"/>
        <end position="149"/>
    </location>
</feature>
<keyword evidence="3" id="KW-0597">Phosphoprotein</keyword>
<feature type="domain" description="Histidine kinase/HSP90-like ATPase" evidence="10">
    <location>
        <begin position="325"/>
        <end position="420"/>
    </location>
</feature>
<dbReference type="EC" id="2.7.13.3" evidence="2"/>
<evidence type="ECO:0000313" key="12">
    <source>
        <dbReference type="Proteomes" id="UP000307000"/>
    </source>
</evidence>